<evidence type="ECO:0000256" key="1">
    <source>
        <dbReference type="ARBA" id="ARBA00022679"/>
    </source>
</evidence>
<dbReference type="RefSeq" id="WP_207124300.1">
    <property type="nucleotide sequence ID" value="NZ_BOPO01000024.1"/>
</dbReference>
<dbReference type="EMBL" id="BOPO01000024">
    <property type="protein sequence ID" value="GIL26508.1"/>
    <property type="molecule type" value="Genomic_DNA"/>
</dbReference>
<dbReference type="SUPFAM" id="SSF69593">
    <property type="entry name" value="Glycerol-3-phosphate (1)-acyltransferase"/>
    <property type="match status" value="1"/>
</dbReference>
<dbReference type="SMART" id="SM00563">
    <property type="entry name" value="PlsC"/>
    <property type="match status" value="1"/>
</dbReference>
<dbReference type="GO" id="GO:0006654">
    <property type="term" value="P:phosphatidic acid biosynthetic process"/>
    <property type="evidence" value="ECO:0007669"/>
    <property type="project" value="TreeGrafter"/>
</dbReference>
<dbReference type="Proteomes" id="UP000614996">
    <property type="component" value="Unassembled WGS sequence"/>
</dbReference>
<dbReference type="PANTHER" id="PTHR10434:SF11">
    <property type="entry name" value="1-ACYL-SN-GLYCEROL-3-PHOSPHATE ACYLTRANSFERASE"/>
    <property type="match status" value="1"/>
</dbReference>
<evidence type="ECO:0000313" key="5">
    <source>
        <dbReference type="EMBL" id="GIL26508.1"/>
    </source>
</evidence>
<evidence type="ECO:0000259" key="4">
    <source>
        <dbReference type="SMART" id="SM00563"/>
    </source>
</evidence>
<dbReference type="AlphaFoldDB" id="A0A8J4AD41"/>
<evidence type="ECO:0000256" key="2">
    <source>
        <dbReference type="ARBA" id="ARBA00023315"/>
    </source>
</evidence>
<gene>
    <name evidence="5" type="ORF">NUM_17620</name>
</gene>
<dbReference type="Pfam" id="PF01553">
    <property type="entry name" value="Acyltransferase"/>
    <property type="match status" value="1"/>
</dbReference>
<keyword evidence="1" id="KW-0808">Transferase</keyword>
<sequence>MGLISEAKLLSRGRDWRGRSRTPRSAEPWAPKHEPKEFPTAWARTPVTGIVRTAIQRGVLKPVAWSQTRVTVEGREYLDGLRGPAIFIANHSSHLDTPMILGSLPRRFTDRLAVGAAADYFFDARWRAFTTALVFNTFPVERYGSRRLRGLAGRLVDDAWSLLLFPEGTRSQDGWMNPFKVGAAALCISKGIPCVPISLRGTYGAMPRGRNWPRPGRPKVVIRYGRPMRAEAGEGVRDFSFRMMSEVTRLWNEEELGWYEALRASAAGQLSAPTGPKAIGAEETPAIEAAPATGTDIEAAAAGTDVVPAEPEDASRWRRIWESTRPLDDERPRPVWPGR</sequence>
<feature type="region of interest" description="Disordered" evidence="3">
    <location>
        <begin position="302"/>
        <end position="339"/>
    </location>
</feature>
<evidence type="ECO:0000256" key="3">
    <source>
        <dbReference type="SAM" id="MobiDB-lite"/>
    </source>
</evidence>
<dbReference type="PANTHER" id="PTHR10434">
    <property type="entry name" value="1-ACYL-SN-GLYCEROL-3-PHOSPHATE ACYLTRANSFERASE"/>
    <property type="match status" value="1"/>
</dbReference>
<keyword evidence="2 5" id="KW-0012">Acyltransferase</keyword>
<protein>
    <submittedName>
        <fullName evidence="5">1-acyl-sn-glycerol-3-phosphate acyltransferase</fullName>
    </submittedName>
</protein>
<dbReference type="GO" id="GO:0003841">
    <property type="term" value="F:1-acylglycerol-3-phosphate O-acyltransferase activity"/>
    <property type="evidence" value="ECO:0007669"/>
    <property type="project" value="TreeGrafter"/>
</dbReference>
<dbReference type="CDD" id="cd07989">
    <property type="entry name" value="LPLAT_AGPAT-like"/>
    <property type="match status" value="1"/>
</dbReference>
<feature type="compositionally biased region" description="Basic and acidic residues" evidence="3">
    <location>
        <begin position="313"/>
        <end position="333"/>
    </location>
</feature>
<feature type="region of interest" description="Disordered" evidence="3">
    <location>
        <begin position="14"/>
        <end position="38"/>
    </location>
</feature>
<comment type="caution">
    <text evidence="5">The sequence shown here is derived from an EMBL/GenBank/DDBJ whole genome shotgun (WGS) entry which is preliminary data.</text>
</comment>
<proteinExistence type="predicted"/>
<name>A0A8J4AD41_9ACTN</name>
<organism evidence="5 6">
    <name type="scientific">Actinocatenispora comari</name>
    <dbReference type="NCBI Taxonomy" id="2807577"/>
    <lineage>
        <taxon>Bacteria</taxon>
        <taxon>Bacillati</taxon>
        <taxon>Actinomycetota</taxon>
        <taxon>Actinomycetes</taxon>
        <taxon>Micromonosporales</taxon>
        <taxon>Micromonosporaceae</taxon>
        <taxon>Actinocatenispora</taxon>
    </lineage>
</organism>
<keyword evidence="6" id="KW-1185">Reference proteome</keyword>
<feature type="domain" description="Phospholipid/glycerol acyltransferase" evidence="4">
    <location>
        <begin position="85"/>
        <end position="202"/>
    </location>
</feature>
<reference evidence="6" key="1">
    <citation type="journal article" date="2021" name="Int. J. Syst. Evol. Microbiol.">
        <title>Actinocatenispora comari sp. nov., an endophytic actinomycete isolated from aerial parts of Comarum salesowianum.</title>
        <authorList>
            <person name="Oyunbileg N."/>
            <person name="Iizaka Y."/>
            <person name="Hamada M."/>
            <person name="Davaapurev B.O."/>
            <person name="Fukumoto A."/>
            <person name="Tsetseg B."/>
            <person name="Kato F."/>
            <person name="Tamura T."/>
            <person name="Batkhuu J."/>
            <person name="Anzai Y."/>
        </authorList>
    </citation>
    <scope>NUCLEOTIDE SEQUENCE [LARGE SCALE GENOMIC DNA]</scope>
    <source>
        <strain evidence="6">NUM-2625</strain>
    </source>
</reference>
<accession>A0A8J4AD41</accession>
<dbReference type="InterPro" id="IPR002123">
    <property type="entry name" value="Plipid/glycerol_acylTrfase"/>
</dbReference>
<evidence type="ECO:0000313" key="6">
    <source>
        <dbReference type="Proteomes" id="UP000614996"/>
    </source>
</evidence>